<feature type="transmembrane region" description="Helical" evidence="1">
    <location>
        <begin position="301"/>
        <end position="321"/>
    </location>
</feature>
<feature type="transmembrane region" description="Helical" evidence="1">
    <location>
        <begin position="227"/>
        <end position="248"/>
    </location>
</feature>
<keyword evidence="1" id="KW-0472">Membrane</keyword>
<comment type="caution">
    <text evidence="2">The sequence shown here is derived from an EMBL/GenBank/DDBJ whole genome shotgun (WGS) entry which is preliminary data.</text>
</comment>
<dbReference type="EMBL" id="BMXF01000003">
    <property type="protein sequence ID" value="GHB75597.1"/>
    <property type="molecule type" value="Genomic_DNA"/>
</dbReference>
<feature type="transmembrane region" description="Helical" evidence="1">
    <location>
        <begin position="92"/>
        <end position="111"/>
    </location>
</feature>
<protein>
    <recommendedName>
        <fullName evidence="4">MFS transporter</fullName>
    </recommendedName>
</protein>
<dbReference type="Pfam" id="PF18943">
    <property type="entry name" value="DUF5690"/>
    <property type="match status" value="1"/>
</dbReference>
<organism evidence="2 3">
    <name type="scientific">Persicitalea jodogahamensis</name>
    <dbReference type="NCBI Taxonomy" id="402147"/>
    <lineage>
        <taxon>Bacteria</taxon>
        <taxon>Pseudomonadati</taxon>
        <taxon>Bacteroidota</taxon>
        <taxon>Cytophagia</taxon>
        <taxon>Cytophagales</taxon>
        <taxon>Spirosomataceae</taxon>
        <taxon>Persicitalea</taxon>
    </lineage>
</organism>
<evidence type="ECO:0008006" key="4">
    <source>
        <dbReference type="Google" id="ProtNLM"/>
    </source>
</evidence>
<feature type="transmembrane region" description="Helical" evidence="1">
    <location>
        <begin position="327"/>
        <end position="350"/>
    </location>
</feature>
<dbReference type="InterPro" id="IPR043745">
    <property type="entry name" value="DUF5690"/>
</dbReference>
<feature type="transmembrane region" description="Helical" evidence="1">
    <location>
        <begin position="20"/>
        <end position="40"/>
    </location>
</feature>
<feature type="transmembrane region" description="Helical" evidence="1">
    <location>
        <begin position="362"/>
        <end position="385"/>
    </location>
</feature>
<dbReference type="InterPro" id="IPR036259">
    <property type="entry name" value="MFS_trans_sf"/>
</dbReference>
<feature type="transmembrane region" description="Helical" evidence="1">
    <location>
        <begin position="145"/>
        <end position="166"/>
    </location>
</feature>
<feature type="transmembrane region" description="Helical" evidence="1">
    <location>
        <begin position="117"/>
        <end position="138"/>
    </location>
</feature>
<name>A0A8J3D527_9BACT</name>
<feature type="transmembrane region" description="Helical" evidence="1">
    <location>
        <begin position="397"/>
        <end position="418"/>
    </location>
</feature>
<sequence>MCAYLHFLKPASRLKKNPELYTTALGAIAAFCTYTSMYGFRKGITAVQFEGIAFGGIDYKIWLITAQVLGYAVSKGIGVKVVSEMKPHQRPWYVLGLIGFAEFALLGFGLVPAPYNIVFLFLNGLPLGMVYGTVLAMLEGRKQTEILVAALTASFIFASGLVKTVALLLMQQGGVSEVWAPFVTGVIFVVPLLLSVWGLSRLPAPSEEDKILRTERLPMNRLDRKKFMGTFPTGLTLLIISYVLLSAFRDFRDNFAPEILKGTMDGNPTIFAQTETLIALIILGLMAGLRWVDDHFRAFTLINILMIAGAVLVGLSTWLYQLGSVSASAWFMLTGLGMYMAYVPCNGLYFERLVATFRYVSTVGFIVTLADWYGYLGSVAVLLYKNFGQANLSFQEFFVYGCYGLSGLYILLTVFSYGSFRRKYKKGLAELSTASLV</sequence>
<dbReference type="AlphaFoldDB" id="A0A8J3D527"/>
<accession>A0A8J3D527</accession>
<reference evidence="2 3" key="1">
    <citation type="journal article" date="2014" name="Int. J. Syst. Evol. Microbiol.">
        <title>Complete genome sequence of Corynebacterium casei LMG S-19264T (=DSM 44701T), isolated from a smear-ripened cheese.</title>
        <authorList>
            <consortium name="US DOE Joint Genome Institute (JGI-PGF)"/>
            <person name="Walter F."/>
            <person name="Albersmeier A."/>
            <person name="Kalinowski J."/>
            <person name="Ruckert C."/>
        </authorList>
    </citation>
    <scope>NUCLEOTIDE SEQUENCE [LARGE SCALE GENOMIC DNA]</scope>
    <source>
        <strain evidence="2 3">KCTC 12866</strain>
    </source>
</reference>
<keyword evidence="3" id="KW-1185">Reference proteome</keyword>
<feature type="transmembrane region" description="Helical" evidence="1">
    <location>
        <begin position="178"/>
        <end position="200"/>
    </location>
</feature>
<gene>
    <name evidence="2" type="ORF">GCM10007390_31700</name>
</gene>
<keyword evidence="1" id="KW-0812">Transmembrane</keyword>
<keyword evidence="1" id="KW-1133">Transmembrane helix</keyword>
<proteinExistence type="predicted"/>
<evidence type="ECO:0000313" key="3">
    <source>
        <dbReference type="Proteomes" id="UP000598271"/>
    </source>
</evidence>
<evidence type="ECO:0000256" key="1">
    <source>
        <dbReference type="SAM" id="Phobius"/>
    </source>
</evidence>
<dbReference type="SUPFAM" id="SSF103473">
    <property type="entry name" value="MFS general substrate transporter"/>
    <property type="match status" value="1"/>
</dbReference>
<dbReference type="Proteomes" id="UP000598271">
    <property type="component" value="Unassembled WGS sequence"/>
</dbReference>
<evidence type="ECO:0000313" key="2">
    <source>
        <dbReference type="EMBL" id="GHB75597.1"/>
    </source>
</evidence>
<feature type="transmembrane region" description="Helical" evidence="1">
    <location>
        <begin position="268"/>
        <end position="289"/>
    </location>
</feature>